<protein>
    <submittedName>
        <fullName evidence="1">Uncharacterized protein</fullName>
    </submittedName>
</protein>
<dbReference type="Proteomes" id="UP001066276">
    <property type="component" value="Chromosome 5"/>
</dbReference>
<accession>A0AAV7S303</accession>
<dbReference type="EMBL" id="JANPWB010000009">
    <property type="protein sequence ID" value="KAJ1158432.1"/>
    <property type="molecule type" value="Genomic_DNA"/>
</dbReference>
<sequence length="125" mass="13693">MIADIVAMGGLGDFACLLIPAPKTAVRSRLAQDHMAAQMCCEGLPNPKMDAAGTKASENNILNPIPNNESAKDHLERLLHGHISRLLKRYGKKEENIPCPKKDFEEPGGTILLHCTCLTENYVQQ</sequence>
<keyword evidence="2" id="KW-1185">Reference proteome</keyword>
<evidence type="ECO:0000313" key="2">
    <source>
        <dbReference type="Proteomes" id="UP001066276"/>
    </source>
</evidence>
<comment type="caution">
    <text evidence="1">The sequence shown here is derived from an EMBL/GenBank/DDBJ whole genome shotgun (WGS) entry which is preliminary data.</text>
</comment>
<name>A0AAV7S303_PLEWA</name>
<dbReference type="AlphaFoldDB" id="A0AAV7S303"/>
<evidence type="ECO:0000313" key="1">
    <source>
        <dbReference type="EMBL" id="KAJ1158432.1"/>
    </source>
</evidence>
<proteinExistence type="predicted"/>
<gene>
    <name evidence="1" type="ORF">NDU88_011120</name>
</gene>
<reference evidence="1" key="1">
    <citation type="journal article" date="2022" name="bioRxiv">
        <title>Sequencing and chromosome-scale assembly of the giantPleurodeles waltlgenome.</title>
        <authorList>
            <person name="Brown T."/>
            <person name="Elewa A."/>
            <person name="Iarovenko S."/>
            <person name="Subramanian E."/>
            <person name="Araus A.J."/>
            <person name="Petzold A."/>
            <person name="Susuki M."/>
            <person name="Suzuki K.-i.T."/>
            <person name="Hayashi T."/>
            <person name="Toyoda A."/>
            <person name="Oliveira C."/>
            <person name="Osipova E."/>
            <person name="Leigh N.D."/>
            <person name="Simon A."/>
            <person name="Yun M.H."/>
        </authorList>
    </citation>
    <scope>NUCLEOTIDE SEQUENCE</scope>
    <source>
        <strain evidence="1">20211129_DDA</strain>
        <tissue evidence="1">Liver</tissue>
    </source>
</reference>
<organism evidence="1 2">
    <name type="scientific">Pleurodeles waltl</name>
    <name type="common">Iberian ribbed newt</name>
    <dbReference type="NCBI Taxonomy" id="8319"/>
    <lineage>
        <taxon>Eukaryota</taxon>
        <taxon>Metazoa</taxon>
        <taxon>Chordata</taxon>
        <taxon>Craniata</taxon>
        <taxon>Vertebrata</taxon>
        <taxon>Euteleostomi</taxon>
        <taxon>Amphibia</taxon>
        <taxon>Batrachia</taxon>
        <taxon>Caudata</taxon>
        <taxon>Salamandroidea</taxon>
        <taxon>Salamandridae</taxon>
        <taxon>Pleurodelinae</taxon>
        <taxon>Pleurodeles</taxon>
    </lineage>
</organism>